<dbReference type="SUPFAM" id="SSF53474">
    <property type="entry name" value="alpha/beta-Hydrolases"/>
    <property type="match status" value="1"/>
</dbReference>
<name>A0A3N4YKK4_9MICO</name>
<keyword evidence="2" id="KW-0378">Hydrolase</keyword>
<dbReference type="NCBIfam" id="TIGR00976">
    <property type="entry name" value="CocE_NonD"/>
    <property type="match status" value="1"/>
</dbReference>
<accession>A0A3N4YKK4</accession>
<evidence type="ECO:0000259" key="1">
    <source>
        <dbReference type="Pfam" id="PF02129"/>
    </source>
</evidence>
<reference evidence="2 3" key="1">
    <citation type="submission" date="2018-11" db="EMBL/GenBank/DDBJ databases">
        <title>Sequencing the genomes of 1000 actinobacteria strains.</title>
        <authorList>
            <person name="Klenk H.-P."/>
        </authorList>
    </citation>
    <scope>NUCLEOTIDE SEQUENCE [LARGE SCALE GENOMIC DNA]</scope>
    <source>
        <strain evidence="2 3">DSM 15700</strain>
    </source>
</reference>
<keyword evidence="3" id="KW-1185">Reference proteome</keyword>
<proteinExistence type="predicted"/>
<sequence>MTATGIPHRRHVVLADGARLVGDLFPATGDRRGVAVVRTPYDARRHHPLAASLARQGYDCLVQDVRGRHRSDGAWTPYDVEGADGAATLADLREAGFDGPAVLYGASYAAHAALETARVAGPSLGVGAVVALVPALGLHETAYSGTGRPQYRDRIGWWARHGFGRSDDPPLSPDRLDRAAEVAHRESPVAAAAWLGWSDLPRRRAWHRLWETGPLDLAGRYGAVGVPLLVVTGDRDPFDHHARALAAAWGARYGPRAALLAGPWGHDLGIGTRDPRLRAAFDAAGTPGRRIAAWLAGTAGPEPGTTETLDTATRRWTPDTPGAAAVPLEGGR</sequence>
<organism evidence="2 3">
    <name type="scientific">Myceligenerans xiligouense</name>
    <dbReference type="NCBI Taxonomy" id="253184"/>
    <lineage>
        <taxon>Bacteria</taxon>
        <taxon>Bacillati</taxon>
        <taxon>Actinomycetota</taxon>
        <taxon>Actinomycetes</taxon>
        <taxon>Micrococcales</taxon>
        <taxon>Promicromonosporaceae</taxon>
        <taxon>Myceligenerans</taxon>
    </lineage>
</organism>
<evidence type="ECO:0000313" key="2">
    <source>
        <dbReference type="EMBL" id="RPF20617.1"/>
    </source>
</evidence>
<dbReference type="InterPro" id="IPR005674">
    <property type="entry name" value="CocE/Ser_esterase"/>
</dbReference>
<dbReference type="Gene3D" id="3.40.50.1820">
    <property type="entry name" value="alpha/beta hydrolase"/>
    <property type="match status" value="1"/>
</dbReference>
<dbReference type="OrthoDB" id="5240615at2"/>
<dbReference type="Gene3D" id="1.10.3020.10">
    <property type="entry name" value="alpha-amino acid ester hydrolase ( Helical cap domain)"/>
    <property type="match status" value="1"/>
</dbReference>
<gene>
    <name evidence="2" type="ORF">EDD34_1214</name>
</gene>
<dbReference type="EMBL" id="RKQZ01000001">
    <property type="protein sequence ID" value="RPF20617.1"/>
    <property type="molecule type" value="Genomic_DNA"/>
</dbReference>
<dbReference type="AlphaFoldDB" id="A0A3N4YKK4"/>
<dbReference type="Pfam" id="PF02129">
    <property type="entry name" value="Peptidase_S15"/>
    <property type="match status" value="1"/>
</dbReference>
<dbReference type="RefSeq" id="WP_123813762.1">
    <property type="nucleotide sequence ID" value="NZ_RKQZ01000001.1"/>
</dbReference>
<feature type="domain" description="Xaa-Pro dipeptidyl-peptidase-like" evidence="1">
    <location>
        <begin position="16"/>
        <end position="266"/>
    </location>
</feature>
<evidence type="ECO:0000313" key="3">
    <source>
        <dbReference type="Proteomes" id="UP000280501"/>
    </source>
</evidence>
<dbReference type="Proteomes" id="UP000280501">
    <property type="component" value="Unassembled WGS sequence"/>
</dbReference>
<comment type="caution">
    <text evidence="2">The sequence shown here is derived from an EMBL/GenBank/DDBJ whole genome shotgun (WGS) entry which is preliminary data.</text>
</comment>
<dbReference type="GO" id="GO:0016787">
    <property type="term" value="F:hydrolase activity"/>
    <property type="evidence" value="ECO:0007669"/>
    <property type="project" value="UniProtKB-KW"/>
</dbReference>
<dbReference type="InterPro" id="IPR000383">
    <property type="entry name" value="Xaa-Pro-like_dom"/>
</dbReference>
<protein>
    <submittedName>
        <fullName evidence="2">Putative CocE/NonD family hydrolase</fullName>
    </submittedName>
</protein>
<dbReference type="InterPro" id="IPR029058">
    <property type="entry name" value="AB_hydrolase_fold"/>
</dbReference>